<dbReference type="InterPro" id="IPR021706">
    <property type="entry name" value="DUF2990"/>
</dbReference>
<dbReference type="Pfam" id="PF11937">
    <property type="entry name" value="DUF3455"/>
    <property type="match status" value="1"/>
</dbReference>
<dbReference type="InterPro" id="IPR021851">
    <property type="entry name" value="DUF3455"/>
</dbReference>
<gene>
    <name evidence="2" type="ORF">QBC35DRAFT_426164</name>
</gene>
<protein>
    <recommendedName>
        <fullName evidence="4">Malate dehydrogenase</fullName>
    </recommendedName>
</protein>
<reference evidence="2" key="1">
    <citation type="journal article" date="2023" name="Mol. Phylogenet. Evol.">
        <title>Genome-scale phylogeny and comparative genomics of the fungal order Sordariales.</title>
        <authorList>
            <person name="Hensen N."/>
            <person name="Bonometti L."/>
            <person name="Westerberg I."/>
            <person name="Brannstrom I.O."/>
            <person name="Guillou S."/>
            <person name="Cros-Aarteil S."/>
            <person name="Calhoun S."/>
            <person name="Haridas S."/>
            <person name="Kuo A."/>
            <person name="Mondo S."/>
            <person name="Pangilinan J."/>
            <person name="Riley R."/>
            <person name="LaButti K."/>
            <person name="Andreopoulos B."/>
            <person name="Lipzen A."/>
            <person name="Chen C."/>
            <person name="Yan M."/>
            <person name="Daum C."/>
            <person name="Ng V."/>
            <person name="Clum A."/>
            <person name="Steindorff A."/>
            <person name="Ohm R.A."/>
            <person name="Martin F."/>
            <person name="Silar P."/>
            <person name="Natvig D.O."/>
            <person name="Lalanne C."/>
            <person name="Gautier V."/>
            <person name="Ament-Velasquez S.L."/>
            <person name="Kruys A."/>
            <person name="Hutchinson M.I."/>
            <person name="Powell A.J."/>
            <person name="Barry K."/>
            <person name="Miller A.N."/>
            <person name="Grigoriev I.V."/>
            <person name="Debuchy R."/>
            <person name="Gladieux P."/>
            <person name="Hiltunen Thoren M."/>
            <person name="Johannesson H."/>
        </authorList>
    </citation>
    <scope>NUCLEOTIDE SEQUENCE</scope>
    <source>
        <strain evidence="2">PSN309</strain>
    </source>
</reference>
<feature type="chain" id="PRO_5043046815" description="Malate dehydrogenase" evidence="1">
    <location>
        <begin position="18"/>
        <end position="259"/>
    </location>
</feature>
<evidence type="ECO:0000256" key="1">
    <source>
        <dbReference type="SAM" id="SignalP"/>
    </source>
</evidence>
<dbReference type="AlphaFoldDB" id="A0AAN7AMB8"/>
<proteinExistence type="predicted"/>
<evidence type="ECO:0000313" key="3">
    <source>
        <dbReference type="Proteomes" id="UP001302126"/>
    </source>
</evidence>
<dbReference type="EMBL" id="MU864359">
    <property type="protein sequence ID" value="KAK4191392.1"/>
    <property type="molecule type" value="Genomic_DNA"/>
</dbReference>
<dbReference type="PANTHER" id="PTHR35567:SF1">
    <property type="entry name" value="CONSERVED FUNGAL PROTEIN (AFU_ORTHOLOGUE AFUA_1G14230)"/>
    <property type="match status" value="1"/>
</dbReference>
<sequence>MRASVFLLPALSASVWAAPTFPKITAAVSDNVQALSQYFNLVASKVQQSRILGQAPVCDLPKVSLPAAAAGLPPPSPGLYLKHIAIGRGTQNYTCDLSNSTAVPQAAGAVATLFNASCVAATYPDVGAMLTRASLQFDLSESEALQRLAPSNLGVSGAHYFTTLTTPYFDINTPQWQLGASPFGKNASIAAPADAGKGLKGEGAVALLKLSSKPGGSGGLQEVYRVETVGGSPPATCQGMPATFEIQYSTQYWFYASKA</sequence>
<evidence type="ECO:0000313" key="2">
    <source>
        <dbReference type="EMBL" id="KAK4191392.1"/>
    </source>
</evidence>
<comment type="caution">
    <text evidence="2">The sequence shown here is derived from an EMBL/GenBank/DDBJ whole genome shotgun (WGS) entry which is preliminary data.</text>
</comment>
<keyword evidence="1" id="KW-0732">Signal</keyword>
<accession>A0AAN7AMB8</accession>
<evidence type="ECO:0008006" key="4">
    <source>
        <dbReference type="Google" id="ProtNLM"/>
    </source>
</evidence>
<name>A0AAN7AMB8_9PEZI</name>
<dbReference type="Proteomes" id="UP001302126">
    <property type="component" value="Unassembled WGS sequence"/>
</dbReference>
<organism evidence="2 3">
    <name type="scientific">Podospora australis</name>
    <dbReference type="NCBI Taxonomy" id="1536484"/>
    <lineage>
        <taxon>Eukaryota</taxon>
        <taxon>Fungi</taxon>
        <taxon>Dikarya</taxon>
        <taxon>Ascomycota</taxon>
        <taxon>Pezizomycotina</taxon>
        <taxon>Sordariomycetes</taxon>
        <taxon>Sordariomycetidae</taxon>
        <taxon>Sordariales</taxon>
        <taxon>Podosporaceae</taxon>
        <taxon>Podospora</taxon>
    </lineage>
</organism>
<dbReference type="PANTHER" id="PTHR35567">
    <property type="entry name" value="MALATE DEHYDROGENASE (AFU_ORTHOLOGUE AFUA_2G13800)"/>
    <property type="match status" value="1"/>
</dbReference>
<feature type="signal peptide" evidence="1">
    <location>
        <begin position="1"/>
        <end position="17"/>
    </location>
</feature>
<keyword evidence="3" id="KW-1185">Reference proteome</keyword>
<dbReference type="Pfam" id="PF11693">
    <property type="entry name" value="DUF2990"/>
    <property type="match status" value="1"/>
</dbReference>
<reference evidence="2" key="2">
    <citation type="submission" date="2023-05" db="EMBL/GenBank/DDBJ databases">
        <authorList>
            <consortium name="Lawrence Berkeley National Laboratory"/>
            <person name="Steindorff A."/>
            <person name="Hensen N."/>
            <person name="Bonometti L."/>
            <person name="Westerberg I."/>
            <person name="Brannstrom I.O."/>
            <person name="Guillou S."/>
            <person name="Cros-Aarteil S."/>
            <person name="Calhoun S."/>
            <person name="Haridas S."/>
            <person name="Kuo A."/>
            <person name="Mondo S."/>
            <person name="Pangilinan J."/>
            <person name="Riley R."/>
            <person name="Labutti K."/>
            <person name="Andreopoulos B."/>
            <person name="Lipzen A."/>
            <person name="Chen C."/>
            <person name="Yanf M."/>
            <person name="Daum C."/>
            <person name="Ng V."/>
            <person name="Clum A."/>
            <person name="Ohm R."/>
            <person name="Martin F."/>
            <person name="Silar P."/>
            <person name="Natvig D."/>
            <person name="Lalanne C."/>
            <person name="Gautier V."/>
            <person name="Ament-Velasquez S.L."/>
            <person name="Kruys A."/>
            <person name="Hutchinson M.I."/>
            <person name="Powell A.J."/>
            <person name="Barry K."/>
            <person name="Miller A.N."/>
            <person name="Grigoriev I.V."/>
            <person name="Debuchy R."/>
            <person name="Gladieux P."/>
            <person name="Thoren M.H."/>
            <person name="Johannesson H."/>
        </authorList>
    </citation>
    <scope>NUCLEOTIDE SEQUENCE</scope>
    <source>
        <strain evidence="2">PSN309</strain>
    </source>
</reference>